<evidence type="ECO:0008006" key="4">
    <source>
        <dbReference type="Google" id="ProtNLM"/>
    </source>
</evidence>
<keyword evidence="1" id="KW-0472">Membrane</keyword>
<comment type="caution">
    <text evidence="2">The sequence shown here is derived from an EMBL/GenBank/DDBJ whole genome shotgun (WGS) entry which is preliminary data.</text>
</comment>
<dbReference type="EMBL" id="BMMF01000013">
    <property type="protein sequence ID" value="GGK48775.1"/>
    <property type="molecule type" value="Genomic_DNA"/>
</dbReference>
<feature type="transmembrane region" description="Helical" evidence="1">
    <location>
        <begin position="296"/>
        <end position="317"/>
    </location>
</feature>
<dbReference type="AlphaFoldDB" id="A0A917QFZ9"/>
<feature type="transmembrane region" description="Helical" evidence="1">
    <location>
        <begin position="20"/>
        <end position="40"/>
    </location>
</feature>
<keyword evidence="1" id="KW-0812">Transmembrane</keyword>
<name>A0A917QFZ9_9HYPH</name>
<keyword evidence="3" id="KW-1185">Reference proteome</keyword>
<evidence type="ECO:0000256" key="1">
    <source>
        <dbReference type="SAM" id="Phobius"/>
    </source>
</evidence>
<dbReference type="Gene3D" id="3.30.450.20">
    <property type="entry name" value="PAS domain"/>
    <property type="match status" value="1"/>
</dbReference>
<evidence type="ECO:0000313" key="2">
    <source>
        <dbReference type="EMBL" id="GGK48775.1"/>
    </source>
</evidence>
<proteinExistence type="predicted"/>
<gene>
    <name evidence="2" type="ORF">GCM10011322_39770</name>
</gene>
<dbReference type="RefSeq" id="WP_188915004.1">
    <property type="nucleotide sequence ID" value="NZ_BMMF01000013.1"/>
</dbReference>
<organism evidence="2 3">
    <name type="scientific">Salinarimonas ramus</name>
    <dbReference type="NCBI Taxonomy" id="690164"/>
    <lineage>
        <taxon>Bacteria</taxon>
        <taxon>Pseudomonadati</taxon>
        <taxon>Pseudomonadota</taxon>
        <taxon>Alphaproteobacteria</taxon>
        <taxon>Hyphomicrobiales</taxon>
        <taxon>Salinarimonadaceae</taxon>
        <taxon>Salinarimonas</taxon>
    </lineage>
</organism>
<evidence type="ECO:0000313" key="3">
    <source>
        <dbReference type="Proteomes" id="UP000600449"/>
    </source>
</evidence>
<protein>
    <recommendedName>
        <fullName evidence="4">HAMP domain-containing protein</fullName>
    </recommendedName>
</protein>
<sequence>MHAPANKTTRPSRRIGLAPLVVVGCAVIILAPILLAAGHFSRMLEERTRAMLLEEMETRAELGSALVGKRLGQLWREVERVAESVPIDDPEARAAFIETVGGVDERYSWLGVADTAGEVLVASRGMLVGESVAQRPWFREGLSGPFAGDVHDAKLLASLLGSADGEPPRFIDFAAPVRRPDGSVTAVVGAHVDWRWVLDNLDALRTDDVEVLLLDRDRRVLAGPEHLEGEVLTVSAALGAGRGGRHAATETWPDGITWVSVTLPAFDDTGLPTFGWSLVLREPAETALAPLRALLVGYWTTLAVASLAALLLLLAGARWLATPLRRLALSAETMTTEPGGRPVHPETRYEEAARLSRALARVQSAMGVRERR</sequence>
<keyword evidence="1" id="KW-1133">Transmembrane helix</keyword>
<accession>A0A917QFZ9</accession>
<reference evidence="2 3" key="1">
    <citation type="journal article" date="2014" name="Int. J. Syst. Evol. Microbiol.">
        <title>Complete genome sequence of Corynebacterium casei LMG S-19264T (=DSM 44701T), isolated from a smear-ripened cheese.</title>
        <authorList>
            <consortium name="US DOE Joint Genome Institute (JGI-PGF)"/>
            <person name="Walter F."/>
            <person name="Albersmeier A."/>
            <person name="Kalinowski J."/>
            <person name="Ruckert C."/>
        </authorList>
    </citation>
    <scope>NUCLEOTIDE SEQUENCE [LARGE SCALE GENOMIC DNA]</scope>
    <source>
        <strain evidence="2 3">CGMCC 1.9161</strain>
    </source>
</reference>
<dbReference type="Proteomes" id="UP000600449">
    <property type="component" value="Unassembled WGS sequence"/>
</dbReference>
<dbReference type="PROSITE" id="PS51257">
    <property type="entry name" value="PROKAR_LIPOPROTEIN"/>
    <property type="match status" value="1"/>
</dbReference>